<keyword evidence="4" id="KW-0143">Chaperone</keyword>
<evidence type="ECO:0000256" key="2">
    <source>
        <dbReference type="ARBA" id="ARBA00022884"/>
    </source>
</evidence>
<dbReference type="PROSITE" id="PS51061">
    <property type="entry name" value="R3H"/>
    <property type="match status" value="1"/>
</dbReference>
<dbReference type="Gene3D" id="3.30.1370.50">
    <property type="entry name" value="R3H-like domain"/>
    <property type="match status" value="1"/>
</dbReference>
<dbReference type="SMART" id="SM00393">
    <property type="entry name" value="R3H"/>
    <property type="match status" value="1"/>
</dbReference>
<dbReference type="GO" id="GO:0008360">
    <property type="term" value="P:regulation of cell shape"/>
    <property type="evidence" value="ECO:0007669"/>
    <property type="project" value="UniProtKB-KW"/>
</dbReference>
<evidence type="ECO:0000256" key="5">
    <source>
        <dbReference type="ARBA" id="ARBA00023316"/>
    </source>
</evidence>
<dbReference type="InterPro" id="IPR032782">
    <property type="entry name" value="KhpB_N"/>
</dbReference>
<dbReference type="SMART" id="SM01245">
    <property type="entry name" value="Jag_N"/>
    <property type="match status" value="1"/>
</dbReference>
<evidence type="ECO:0000256" key="1">
    <source>
        <dbReference type="ARBA" id="ARBA00022490"/>
    </source>
</evidence>
<feature type="domain" description="R3H" evidence="8">
    <location>
        <begin position="140"/>
        <end position="206"/>
    </location>
</feature>
<dbReference type="PANTHER" id="PTHR35800:SF1">
    <property type="entry name" value="RNA-BINDING PROTEIN KHPB"/>
    <property type="match status" value="1"/>
</dbReference>
<dbReference type="EMBL" id="DVMT01000015">
    <property type="protein sequence ID" value="HIU39973.1"/>
    <property type="molecule type" value="Genomic_DNA"/>
</dbReference>
<reference evidence="9" key="2">
    <citation type="journal article" date="2021" name="PeerJ">
        <title>Extensive microbial diversity within the chicken gut microbiome revealed by metagenomics and culture.</title>
        <authorList>
            <person name="Gilroy R."/>
            <person name="Ravi A."/>
            <person name="Getino M."/>
            <person name="Pursley I."/>
            <person name="Horton D.L."/>
            <person name="Alikhan N.F."/>
            <person name="Baker D."/>
            <person name="Gharbi K."/>
            <person name="Hall N."/>
            <person name="Watson M."/>
            <person name="Adriaenssens E.M."/>
            <person name="Foster-Nyarko E."/>
            <person name="Jarju S."/>
            <person name="Secka A."/>
            <person name="Antonio M."/>
            <person name="Oren A."/>
            <person name="Chaudhuri R.R."/>
            <person name="La Ragione R."/>
            <person name="Hildebrand F."/>
            <person name="Pallen M.J."/>
        </authorList>
    </citation>
    <scope>NUCLEOTIDE SEQUENCE</scope>
    <source>
        <strain evidence="9">CHK193-30670</strain>
    </source>
</reference>
<reference evidence="9" key="1">
    <citation type="submission" date="2020-10" db="EMBL/GenBank/DDBJ databases">
        <authorList>
            <person name="Gilroy R."/>
        </authorList>
    </citation>
    <scope>NUCLEOTIDE SEQUENCE</scope>
    <source>
        <strain evidence="9">CHK193-30670</strain>
    </source>
</reference>
<dbReference type="Proteomes" id="UP000824074">
    <property type="component" value="Unassembled WGS sequence"/>
</dbReference>
<evidence type="ECO:0000256" key="3">
    <source>
        <dbReference type="ARBA" id="ARBA00022960"/>
    </source>
</evidence>
<dbReference type="InterPro" id="IPR034079">
    <property type="entry name" value="R3H_KhpB"/>
</dbReference>
<protein>
    <submittedName>
        <fullName evidence="9">KH domain-containing protein</fullName>
    </submittedName>
</protein>
<dbReference type="InterPro" id="IPR039247">
    <property type="entry name" value="KhpB"/>
</dbReference>
<dbReference type="Gene3D" id="3.30.30.80">
    <property type="entry name" value="probable RNA-binding protein from clostridium symbiosum atcc 14940"/>
    <property type="match status" value="1"/>
</dbReference>
<dbReference type="InterPro" id="IPR015946">
    <property type="entry name" value="KH_dom-like_a/b"/>
</dbReference>
<dbReference type="CDD" id="cd02414">
    <property type="entry name" value="KH-II_Jag"/>
    <property type="match status" value="1"/>
</dbReference>
<dbReference type="AlphaFoldDB" id="A0A9D1LGP5"/>
<dbReference type="Gene3D" id="3.30.300.20">
    <property type="match status" value="1"/>
</dbReference>
<feature type="domain" description="KH type-2" evidence="7">
    <location>
        <begin position="64"/>
        <end position="139"/>
    </location>
</feature>
<proteinExistence type="predicted"/>
<dbReference type="Pfam" id="PF01424">
    <property type="entry name" value="R3H"/>
    <property type="match status" value="1"/>
</dbReference>
<dbReference type="NCBIfam" id="NF041568">
    <property type="entry name" value="Jag_EloR"/>
    <property type="match status" value="1"/>
</dbReference>
<keyword evidence="2 6" id="KW-0694">RNA-binding</keyword>
<gene>
    <name evidence="9" type="ORF">IAB68_01545</name>
</gene>
<evidence type="ECO:0000256" key="6">
    <source>
        <dbReference type="PROSITE-ProRule" id="PRU00118"/>
    </source>
</evidence>
<evidence type="ECO:0000256" key="4">
    <source>
        <dbReference type="ARBA" id="ARBA00023186"/>
    </source>
</evidence>
<dbReference type="InterPro" id="IPR001374">
    <property type="entry name" value="R3H_dom"/>
</dbReference>
<organism evidence="9 10">
    <name type="scientific">Candidatus Aphodocola excrementigallinarum</name>
    <dbReference type="NCBI Taxonomy" id="2840670"/>
    <lineage>
        <taxon>Bacteria</taxon>
        <taxon>Bacillati</taxon>
        <taxon>Bacillota</taxon>
        <taxon>Bacilli</taxon>
        <taxon>Candidatus Aphodocola</taxon>
    </lineage>
</organism>
<accession>A0A9D1LGP5</accession>
<dbReference type="GO" id="GO:0071555">
    <property type="term" value="P:cell wall organization"/>
    <property type="evidence" value="ECO:0007669"/>
    <property type="project" value="UniProtKB-KW"/>
</dbReference>
<dbReference type="Pfam" id="PF14804">
    <property type="entry name" value="Jag_N"/>
    <property type="match status" value="1"/>
</dbReference>
<dbReference type="InterPro" id="IPR038247">
    <property type="entry name" value="Jag_N_dom_sf"/>
</dbReference>
<comment type="caution">
    <text evidence="9">The sequence shown here is derived from an EMBL/GenBank/DDBJ whole genome shotgun (WGS) entry which is preliminary data.</text>
</comment>
<name>A0A9D1LGP5_9FIRM</name>
<dbReference type="SUPFAM" id="SSF82708">
    <property type="entry name" value="R3H domain"/>
    <property type="match status" value="1"/>
</dbReference>
<dbReference type="CDD" id="cd02644">
    <property type="entry name" value="R3H_jag"/>
    <property type="match status" value="1"/>
</dbReference>
<evidence type="ECO:0000259" key="8">
    <source>
        <dbReference type="PROSITE" id="PS51061"/>
    </source>
</evidence>
<dbReference type="Pfam" id="PF13083">
    <property type="entry name" value="KH_KhpA-B"/>
    <property type="match status" value="1"/>
</dbReference>
<dbReference type="PROSITE" id="PS50823">
    <property type="entry name" value="KH_TYPE_2"/>
    <property type="match status" value="1"/>
</dbReference>
<sequence length="207" mass="23673">MLKLKINSYEGKTIDDALNKALGELNASKEEVYYKDEEQVSGGLFKSKKYVVKVMLKEDVLEYIKAYLKEVTELMGIKVELETLKKETYIKVNMLSDNSSILIGKNGRTMSSLQNLLRQAIYSKSGIKVNVILDANEYKEKQEKNIERLAVKLAKDVVKTGIEVKMDRMNSYERRLVHNRLSNFKGVTTISEGEEPNRCVVIKPVEK</sequence>
<dbReference type="InterPro" id="IPR004044">
    <property type="entry name" value="KH_dom_type_2"/>
</dbReference>
<dbReference type="PANTHER" id="PTHR35800">
    <property type="entry name" value="PROTEIN JAG"/>
    <property type="match status" value="1"/>
</dbReference>
<keyword evidence="3" id="KW-0133">Cell shape</keyword>
<dbReference type="GO" id="GO:0003723">
    <property type="term" value="F:RNA binding"/>
    <property type="evidence" value="ECO:0007669"/>
    <property type="project" value="UniProtKB-UniRule"/>
</dbReference>
<keyword evidence="1" id="KW-0963">Cytoplasm</keyword>
<dbReference type="InterPro" id="IPR038008">
    <property type="entry name" value="Jag_KH"/>
</dbReference>
<evidence type="ECO:0000313" key="9">
    <source>
        <dbReference type="EMBL" id="HIU39973.1"/>
    </source>
</evidence>
<keyword evidence="5" id="KW-0961">Cell wall biogenesis/degradation</keyword>
<dbReference type="InterPro" id="IPR036867">
    <property type="entry name" value="R3H_dom_sf"/>
</dbReference>
<evidence type="ECO:0000259" key="7">
    <source>
        <dbReference type="PROSITE" id="PS50823"/>
    </source>
</evidence>
<evidence type="ECO:0000313" key="10">
    <source>
        <dbReference type="Proteomes" id="UP000824074"/>
    </source>
</evidence>